<evidence type="ECO:0000313" key="10">
    <source>
        <dbReference type="Proteomes" id="UP001403385"/>
    </source>
</evidence>
<gene>
    <name evidence="8" type="primary">comB</name>
    <name evidence="9" type="ORF">AAG747_24965</name>
</gene>
<evidence type="ECO:0000256" key="2">
    <source>
        <dbReference type="ARBA" id="ARBA00009997"/>
    </source>
</evidence>
<evidence type="ECO:0000256" key="3">
    <source>
        <dbReference type="ARBA" id="ARBA00012953"/>
    </source>
</evidence>
<dbReference type="HAMAP" id="MF_00490">
    <property type="entry name" value="ComB"/>
    <property type="match status" value="1"/>
</dbReference>
<proteinExistence type="inferred from homology"/>
<organism evidence="9 10">
    <name type="scientific">Rapidithrix thailandica</name>
    <dbReference type="NCBI Taxonomy" id="413964"/>
    <lineage>
        <taxon>Bacteria</taxon>
        <taxon>Pseudomonadati</taxon>
        <taxon>Bacteroidota</taxon>
        <taxon>Cytophagia</taxon>
        <taxon>Cytophagales</taxon>
        <taxon>Flammeovirgaceae</taxon>
        <taxon>Rapidithrix</taxon>
    </lineage>
</organism>
<comment type="similarity">
    <text evidence="2 8">Belongs to the ComB family.</text>
</comment>
<dbReference type="GO" id="GO:0050545">
    <property type="term" value="F:sulfopyruvate decarboxylase activity"/>
    <property type="evidence" value="ECO:0007669"/>
    <property type="project" value="TreeGrafter"/>
</dbReference>
<dbReference type="EC" id="3.1.3.71" evidence="3 8"/>
<dbReference type="GO" id="GO:0050532">
    <property type="term" value="F:2-phosphosulfolactate phosphatase activity"/>
    <property type="evidence" value="ECO:0007669"/>
    <property type="project" value="UniProtKB-UniRule"/>
</dbReference>
<evidence type="ECO:0000256" key="1">
    <source>
        <dbReference type="ARBA" id="ARBA00001946"/>
    </source>
</evidence>
<comment type="cofactor">
    <cofactor evidence="1 8">
        <name>Mg(2+)</name>
        <dbReference type="ChEBI" id="CHEBI:18420"/>
    </cofactor>
</comment>
<keyword evidence="5 8" id="KW-0378">Hydrolase</keyword>
<evidence type="ECO:0000256" key="7">
    <source>
        <dbReference type="ARBA" id="ARBA00033711"/>
    </source>
</evidence>
<evidence type="ECO:0000256" key="4">
    <source>
        <dbReference type="ARBA" id="ARBA00021948"/>
    </source>
</evidence>
<evidence type="ECO:0000256" key="5">
    <source>
        <dbReference type="ARBA" id="ARBA00022801"/>
    </source>
</evidence>
<evidence type="ECO:0000256" key="6">
    <source>
        <dbReference type="ARBA" id="ARBA00022842"/>
    </source>
</evidence>
<dbReference type="RefSeq" id="WP_346823974.1">
    <property type="nucleotide sequence ID" value="NZ_JBDKWZ010000020.1"/>
</dbReference>
<dbReference type="Proteomes" id="UP001403385">
    <property type="component" value="Unassembled WGS sequence"/>
</dbReference>
<sequence>MYKLNKKDKKMRNLEVCLSPALVDLHELEGKIVVVIDILRATSCITAGLATGVEKIVPVATIEETLSYRQKGFLVAGERNGKKIEGFDLGNSPFNYMARECQGKSVVITTTNGTQAIKKSLPAKEIIIGSFLNLSAIVKYLQHKQEDIVLFCAGWKNRFNMEDTLFAGAVAEQLAQEVEMNCDASLAARQLFLQAREDIAGFLQNSSHVKRLGRLNGAEDVQFCSKIDKFDIVPILQGNEILPHLPYKG</sequence>
<keyword evidence="6 8" id="KW-0460">Magnesium</keyword>
<dbReference type="GO" id="GO:0000287">
    <property type="term" value="F:magnesium ion binding"/>
    <property type="evidence" value="ECO:0007669"/>
    <property type="project" value="UniProtKB-UniRule"/>
</dbReference>
<comment type="caution">
    <text evidence="9">The sequence shown here is derived from an EMBL/GenBank/DDBJ whole genome shotgun (WGS) entry which is preliminary data.</text>
</comment>
<comment type="catalytic activity">
    <reaction evidence="7 8">
        <text>(2R)-O-phospho-3-sulfolactate + H2O = (2R)-3-sulfolactate + phosphate</text>
        <dbReference type="Rhea" id="RHEA:23416"/>
        <dbReference type="ChEBI" id="CHEBI:15377"/>
        <dbReference type="ChEBI" id="CHEBI:15597"/>
        <dbReference type="ChEBI" id="CHEBI:43474"/>
        <dbReference type="ChEBI" id="CHEBI:58738"/>
        <dbReference type="EC" id="3.1.3.71"/>
    </reaction>
</comment>
<dbReference type="PANTHER" id="PTHR37311:SF1">
    <property type="entry name" value="2-PHOSPHOSULFOLACTATE PHOSPHATASE-RELATED"/>
    <property type="match status" value="1"/>
</dbReference>
<name>A0AAW9SIW2_9BACT</name>
<dbReference type="InterPro" id="IPR036702">
    <property type="entry name" value="ComB-like_sf"/>
</dbReference>
<evidence type="ECO:0000313" key="9">
    <source>
        <dbReference type="EMBL" id="MEN7551193.1"/>
    </source>
</evidence>
<dbReference type="FunFam" id="3.90.1560.10:FF:000001">
    <property type="entry name" value="Probable 2-phosphosulfolactate phosphatase"/>
    <property type="match status" value="1"/>
</dbReference>
<dbReference type="SUPFAM" id="SSF142823">
    <property type="entry name" value="ComB-like"/>
    <property type="match status" value="1"/>
</dbReference>
<dbReference type="Gene3D" id="3.90.1560.10">
    <property type="entry name" value="ComB-like"/>
    <property type="match status" value="1"/>
</dbReference>
<dbReference type="EMBL" id="JBDKWZ010000020">
    <property type="protein sequence ID" value="MEN7551193.1"/>
    <property type="molecule type" value="Genomic_DNA"/>
</dbReference>
<reference evidence="9 10" key="1">
    <citation type="submission" date="2024-04" db="EMBL/GenBank/DDBJ databases">
        <title>Novel genus in family Flammeovirgaceae.</title>
        <authorList>
            <person name="Nguyen T.H."/>
            <person name="Vuong T.Q."/>
            <person name="Le H."/>
            <person name="Kim S.-G."/>
        </authorList>
    </citation>
    <scope>NUCLEOTIDE SEQUENCE [LARGE SCALE GENOMIC DNA]</scope>
    <source>
        <strain evidence="9 10">JCM 23209</strain>
    </source>
</reference>
<keyword evidence="10" id="KW-1185">Reference proteome</keyword>
<dbReference type="AlphaFoldDB" id="A0AAW9SIW2"/>
<dbReference type="Pfam" id="PF04029">
    <property type="entry name" value="2-ph_phosp"/>
    <property type="match status" value="1"/>
</dbReference>
<evidence type="ECO:0000256" key="8">
    <source>
        <dbReference type="HAMAP-Rule" id="MF_00490"/>
    </source>
</evidence>
<accession>A0AAW9SIW2</accession>
<dbReference type="InterPro" id="IPR005238">
    <property type="entry name" value="ComB-like"/>
</dbReference>
<dbReference type="PANTHER" id="PTHR37311">
    <property type="entry name" value="2-PHOSPHOSULFOLACTATE PHOSPHATASE-RELATED"/>
    <property type="match status" value="1"/>
</dbReference>
<protein>
    <recommendedName>
        <fullName evidence="4 8">Probable 2-phosphosulfolactate phosphatase</fullName>
        <ecNumber evidence="3 8">3.1.3.71</ecNumber>
    </recommendedName>
</protein>